<dbReference type="InterPro" id="IPR008179">
    <property type="entry name" value="HisE"/>
</dbReference>
<evidence type="ECO:0000256" key="7">
    <source>
        <dbReference type="ARBA" id="ARBA00022801"/>
    </source>
</evidence>
<evidence type="ECO:0000256" key="3">
    <source>
        <dbReference type="ARBA" id="ARBA00005169"/>
    </source>
</evidence>
<comment type="pathway">
    <text evidence="4">Amino-acid biosynthesis; L-histidine biosynthesis; L-histidine from 5-phospho-alpha-D-ribose 1-diphosphate: step 2/9.</text>
</comment>
<comment type="catalytic activity">
    <reaction evidence="1">
        <text>1-(5-phospho-beta-D-ribosyl)-5'-AMP + H2O = 1-(5-phospho-beta-D-ribosyl)-5-[(5-phospho-beta-D-ribosylamino)methylideneamino]imidazole-4-carboxamide</text>
        <dbReference type="Rhea" id="RHEA:20049"/>
        <dbReference type="ChEBI" id="CHEBI:15377"/>
        <dbReference type="ChEBI" id="CHEBI:58435"/>
        <dbReference type="ChEBI" id="CHEBI:59457"/>
        <dbReference type="EC" id="3.5.4.19"/>
    </reaction>
</comment>
<dbReference type="SUPFAM" id="SSF101386">
    <property type="entry name" value="all-alpha NTP pyrophosphatases"/>
    <property type="match status" value="1"/>
</dbReference>
<dbReference type="Gene3D" id="1.10.287.1080">
    <property type="entry name" value="MazG-like"/>
    <property type="match status" value="1"/>
</dbReference>
<keyword evidence="5" id="KW-0028">Amino-acid biosynthesis</keyword>
<dbReference type="Pfam" id="PF01502">
    <property type="entry name" value="PRA-CH"/>
    <property type="match status" value="1"/>
</dbReference>
<evidence type="ECO:0000256" key="4">
    <source>
        <dbReference type="ARBA" id="ARBA00005204"/>
    </source>
</evidence>
<dbReference type="AlphaFoldDB" id="A0AAV6Y286"/>
<dbReference type="GO" id="GO:0004635">
    <property type="term" value="F:phosphoribosyl-AMP cyclohydrolase activity"/>
    <property type="evidence" value="ECO:0007669"/>
    <property type="project" value="UniProtKB-EC"/>
</dbReference>
<comment type="pathway">
    <text evidence="3">Amino-acid biosynthesis; L-histidine biosynthesis; L-histidine from 5-phospho-alpha-D-ribose 1-diphosphate: step 3/9.</text>
</comment>
<keyword evidence="9" id="KW-0368">Histidine biosynthesis</keyword>
<evidence type="ECO:0000313" key="13">
    <source>
        <dbReference type="Proteomes" id="UP000826271"/>
    </source>
</evidence>
<dbReference type="InterPro" id="IPR002496">
    <property type="entry name" value="PRib_AMP_CycHydrolase_dom"/>
</dbReference>
<keyword evidence="13" id="KW-1185">Reference proteome</keyword>
<evidence type="ECO:0000256" key="1">
    <source>
        <dbReference type="ARBA" id="ARBA00000024"/>
    </source>
</evidence>
<evidence type="ECO:0000256" key="2">
    <source>
        <dbReference type="ARBA" id="ARBA00001460"/>
    </source>
</evidence>
<dbReference type="Pfam" id="PF01503">
    <property type="entry name" value="PRA-PH"/>
    <property type="match status" value="1"/>
</dbReference>
<sequence>MNFINVCDVFLDCDHDSIIYLGKPDGPTCHTGSETCYYTSVDEVVNNPQVDDNKLALTTLYSLESTILKRKEKLPGNIEGKPSWTKRLLLDEKLLCSKIRCDLLTWCAWKEADELCPTLEENEEQLRTALEMAYVLYHAMVLLALKGVKIEDVLQVLRLRFAQSGDEEKSCRKS</sequence>
<accession>A0AAV6Y286</accession>
<dbReference type="PANTHER" id="PTHR42945">
    <property type="entry name" value="HISTIDINE BIOSYNTHESIS BIFUNCTIONAL PROTEIN"/>
    <property type="match status" value="1"/>
</dbReference>
<reference evidence="12" key="1">
    <citation type="submission" date="2019-10" db="EMBL/GenBank/DDBJ databases">
        <authorList>
            <person name="Zhang R."/>
            <person name="Pan Y."/>
            <person name="Wang J."/>
            <person name="Ma R."/>
            <person name="Yu S."/>
        </authorList>
    </citation>
    <scope>NUCLEOTIDE SEQUENCE</scope>
    <source>
        <strain evidence="12">LA-IB0</strain>
        <tissue evidence="12">Leaf</tissue>
    </source>
</reference>
<dbReference type="EMBL" id="WHWC01000002">
    <property type="protein sequence ID" value="KAG8388588.1"/>
    <property type="molecule type" value="Genomic_DNA"/>
</dbReference>
<protein>
    <recommendedName>
        <fullName evidence="11">Phosphoribosyl-AMP cyclohydrolase domain-containing protein</fullName>
    </recommendedName>
</protein>
<evidence type="ECO:0000259" key="11">
    <source>
        <dbReference type="Pfam" id="PF01502"/>
    </source>
</evidence>
<evidence type="ECO:0000256" key="5">
    <source>
        <dbReference type="ARBA" id="ARBA00022605"/>
    </source>
</evidence>
<dbReference type="GO" id="GO:0004636">
    <property type="term" value="F:phosphoribosyl-ATP diphosphatase activity"/>
    <property type="evidence" value="ECO:0007669"/>
    <property type="project" value="UniProtKB-EC"/>
</dbReference>
<keyword evidence="6" id="KW-0547">Nucleotide-binding</keyword>
<evidence type="ECO:0000256" key="6">
    <source>
        <dbReference type="ARBA" id="ARBA00022741"/>
    </source>
</evidence>
<dbReference type="PANTHER" id="PTHR42945:SF1">
    <property type="entry name" value="HISTIDINE BIOSYNTHESIS BIFUNCTIONAL PROTEIN HIS7"/>
    <property type="match status" value="1"/>
</dbReference>
<organism evidence="12 13">
    <name type="scientific">Buddleja alternifolia</name>
    <dbReference type="NCBI Taxonomy" id="168488"/>
    <lineage>
        <taxon>Eukaryota</taxon>
        <taxon>Viridiplantae</taxon>
        <taxon>Streptophyta</taxon>
        <taxon>Embryophyta</taxon>
        <taxon>Tracheophyta</taxon>
        <taxon>Spermatophyta</taxon>
        <taxon>Magnoliopsida</taxon>
        <taxon>eudicotyledons</taxon>
        <taxon>Gunneridae</taxon>
        <taxon>Pentapetalae</taxon>
        <taxon>asterids</taxon>
        <taxon>lamiids</taxon>
        <taxon>Lamiales</taxon>
        <taxon>Scrophulariaceae</taxon>
        <taxon>Buddlejeae</taxon>
        <taxon>Buddleja</taxon>
    </lineage>
</organism>
<dbReference type="InterPro" id="IPR021130">
    <property type="entry name" value="PRib-ATP_PPHydrolase-like"/>
</dbReference>
<dbReference type="CDD" id="cd11534">
    <property type="entry name" value="NTP-PPase_HisIE_like"/>
    <property type="match status" value="1"/>
</dbReference>
<gene>
    <name evidence="12" type="ORF">BUALT_Bualt02G0141100</name>
</gene>
<evidence type="ECO:0000313" key="12">
    <source>
        <dbReference type="EMBL" id="KAG8388588.1"/>
    </source>
</evidence>
<dbReference type="Proteomes" id="UP000826271">
    <property type="component" value="Unassembled WGS sequence"/>
</dbReference>
<keyword evidence="7" id="KW-0378">Hydrolase</keyword>
<evidence type="ECO:0000256" key="8">
    <source>
        <dbReference type="ARBA" id="ARBA00022840"/>
    </source>
</evidence>
<comment type="caution">
    <text evidence="12">The sequence shown here is derived from an EMBL/GenBank/DDBJ whole genome shotgun (WGS) entry which is preliminary data.</text>
</comment>
<name>A0AAV6Y286_9LAMI</name>
<evidence type="ECO:0000256" key="9">
    <source>
        <dbReference type="ARBA" id="ARBA00023102"/>
    </source>
</evidence>
<dbReference type="InterPro" id="IPR038019">
    <property type="entry name" value="PRib_AMP_CycHydrolase_sf"/>
</dbReference>
<keyword evidence="8" id="KW-0067">ATP-binding</keyword>
<feature type="domain" description="Phosphoribosyl-AMP cyclohydrolase" evidence="11">
    <location>
        <begin position="2"/>
        <end position="38"/>
    </location>
</feature>
<proteinExistence type="predicted"/>
<keyword evidence="10" id="KW-0511">Multifunctional enzyme</keyword>
<comment type="catalytic activity">
    <reaction evidence="2">
        <text>1-(5-phospho-beta-D-ribosyl)-ATP + H2O = 1-(5-phospho-beta-D-ribosyl)-5'-AMP + diphosphate + H(+)</text>
        <dbReference type="Rhea" id="RHEA:22828"/>
        <dbReference type="ChEBI" id="CHEBI:15377"/>
        <dbReference type="ChEBI" id="CHEBI:15378"/>
        <dbReference type="ChEBI" id="CHEBI:33019"/>
        <dbReference type="ChEBI" id="CHEBI:59457"/>
        <dbReference type="ChEBI" id="CHEBI:73183"/>
        <dbReference type="EC" id="3.6.1.31"/>
    </reaction>
</comment>
<dbReference type="GO" id="GO:0005524">
    <property type="term" value="F:ATP binding"/>
    <property type="evidence" value="ECO:0007669"/>
    <property type="project" value="UniProtKB-KW"/>
</dbReference>
<dbReference type="GO" id="GO:0000105">
    <property type="term" value="P:L-histidine biosynthetic process"/>
    <property type="evidence" value="ECO:0007669"/>
    <property type="project" value="UniProtKB-KW"/>
</dbReference>
<evidence type="ECO:0000256" key="10">
    <source>
        <dbReference type="ARBA" id="ARBA00023268"/>
    </source>
</evidence>
<dbReference type="SUPFAM" id="SSF141734">
    <property type="entry name" value="HisI-like"/>
    <property type="match status" value="1"/>
</dbReference>